<proteinExistence type="predicted"/>
<dbReference type="EMBL" id="CAADRN010000325">
    <property type="protein sequence ID" value="VFU18120.1"/>
    <property type="molecule type" value="Genomic_DNA"/>
</dbReference>
<gene>
    <name evidence="1" type="ORF">SCFA_3910009</name>
</gene>
<sequence length="62" mass="7375">MLHLLSEFIKYKDNVVKLAEFYYEHAAILMELKGRFPNWENYVNQYLSAEVRAGLRERGVPL</sequence>
<name>A0A485MB22_9ZZZZ</name>
<organism evidence="1">
    <name type="scientific">anaerobic digester metagenome</name>
    <dbReference type="NCBI Taxonomy" id="1263854"/>
    <lineage>
        <taxon>unclassified sequences</taxon>
        <taxon>metagenomes</taxon>
        <taxon>ecological metagenomes</taxon>
    </lineage>
</organism>
<dbReference type="AlphaFoldDB" id="A0A485MB22"/>
<evidence type="ECO:0000313" key="1">
    <source>
        <dbReference type="EMBL" id="VFU18120.1"/>
    </source>
</evidence>
<protein>
    <submittedName>
        <fullName evidence="1">Uncharacterized protein</fullName>
    </submittedName>
</protein>
<accession>A0A485MB22</accession>
<reference evidence="1" key="1">
    <citation type="submission" date="2019-03" db="EMBL/GenBank/DDBJ databases">
        <authorList>
            <person name="Hao L."/>
        </authorList>
    </citation>
    <scope>NUCLEOTIDE SEQUENCE</scope>
</reference>